<keyword evidence="1" id="KW-0472">Membrane</keyword>
<proteinExistence type="predicted"/>
<evidence type="ECO:0000256" key="1">
    <source>
        <dbReference type="SAM" id="Phobius"/>
    </source>
</evidence>
<sequence>MQQLPELDKHSLSGLGNPDRWAKFRGLTWWQTVLSVAPMLLMVLGGAIGGVMATLGLFANLSIARKPLGTPVKLLAMLGVVFASCLSYILVVGYIRHLFQ</sequence>
<evidence type="ECO:0000313" key="2">
    <source>
        <dbReference type="EMBL" id="GGX93109.1"/>
    </source>
</evidence>
<keyword evidence="1" id="KW-1133">Transmembrane helix</keyword>
<organism evidence="2 3">
    <name type="scientific">Streptomyces fructofermentans</name>
    <dbReference type="NCBI Taxonomy" id="152141"/>
    <lineage>
        <taxon>Bacteria</taxon>
        <taxon>Bacillati</taxon>
        <taxon>Actinomycetota</taxon>
        <taxon>Actinomycetes</taxon>
        <taxon>Kitasatosporales</taxon>
        <taxon>Streptomycetaceae</taxon>
        <taxon>Streptomyces</taxon>
    </lineage>
</organism>
<name>A0A918U4Y9_9ACTN</name>
<feature type="transmembrane region" description="Helical" evidence="1">
    <location>
        <begin position="74"/>
        <end position="95"/>
    </location>
</feature>
<reference evidence="2" key="1">
    <citation type="journal article" date="2014" name="Int. J. Syst. Evol. Microbiol.">
        <title>Complete genome sequence of Corynebacterium casei LMG S-19264T (=DSM 44701T), isolated from a smear-ripened cheese.</title>
        <authorList>
            <consortium name="US DOE Joint Genome Institute (JGI-PGF)"/>
            <person name="Walter F."/>
            <person name="Albersmeier A."/>
            <person name="Kalinowski J."/>
            <person name="Ruckert C."/>
        </authorList>
    </citation>
    <scope>NUCLEOTIDE SEQUENCE</scope>
    <source>
        <strain evidence="2">JCM 4956</strain>
    </source>
</reference>
<dbReference type="Proteomes" id="UP000645555">
    <property type="component" value="Unassembled WGS sequence"/>
</dbReference>
<accession>A0A918U4Y9</accession>
<evidence type="ECO:0000313" key="3">
    <source>
        <dbReference type="Proteomes" id="UP000645555"/>
    </source>
</evidence>
<keyword evidence="3" id="KW-1185">Reference proteome</keyword>
<dbReference type="RefSeq" id="WP_190039670.1">
    <property type="nucleotide sequence ID" value="NZ_BMWD01000038.1"/>
</dbReference>
<protein>
    <submittedName>
        <fullName evidence="2">Uncharacterized protein</fullName>
    </submittedName>
</protein>
<gene>
    <name evidence="2" type="ORF">GCM10010515_70050</name>
</gene>
<comment type="caution">
    <text evidence="2">The sequence shown here is derived from an EMBL/GenBank/DDBJ whole genome shotgun (WGS) entry which is preliminary data.</text>
</comment>
<feature type="transmembrane region" description="Helical" evidence="1">
    <location>
        <begin position="39"/>
        <end position="62"/>
    </location>
</feature>
<reference evidence="2" key="2">
    <citation type="submission" date="2020-09" db="EMBL/GenBank/DDBJ databases">
        <authorList>
            <person name="Sun Q."/>
            <person name="Ohkuma M."/>
        </authorList>
    </citation>
    <scope>NUCLEOTIDE SEQUENCE</scope>
    <source>
        <strain evidence="2">JCM 4956</strain>
    </source>
</reference>
<keyword evidence="1" id="KW-0812">Transmembrane</keyword>
<dbReference type="EMBL" id="BMWD01000038">
    <property type="protein sequence ID" value="GGX93109.1"/>
    <property type="molecule type" value="Genomic_DNA"/>
</dbReference>
<dbReference type="AlphaFoldDB" id="A0A918U4Y9"/>